<evidence type="ECO:0000313" key="1">
    <source>
        <dbReference type="EMBL" id="KAJ5240445.1"/>
    </source>
</evidence>
<reference evidence="1" key="1">
    <citation type="submission" date="2022-11" db="EMBL/GenBank/DDBJ databases">
        <authorList>
            <person name="Petersen C."/>
        </authorList>
    </citation>
    <scope>NUCLEOTIDE SEQUENCE</scope>
    <source>
        <strain evidence="1">IBT 23319</strain>
    </source>
</reference>
<gene>
    <name evidence="1" type="ORF">N7469_002036</name>
</gene>
<dbReference type="GeneID" id="81380123"/>
<dbReference type="AlphaFoldDB" id="A0A9W9TT49"/>
<evidence type="ECO:0000313" key="2">
    <source>
        <dbReference type="Proteomes" id="UP001147733"/>
    </source>
</evidence>
<dbReference type="InterPro" id="IPR036641">
    <property type="entry name" value="HPT_dom_sf"/>
</dbReference>
<proteinExistence type="predicted"/>
<organism evidence="1 2">
    <name type="scientific">Penicillium citrinum</name>
    <dbReference type="NCBI Taxonomy" id="5077"/>
    <lineage>
        <taxon>Eukaryota</taxon>
        <taxon>Fungi</taxon>
        <taxon>Dikarya</taxon>
        <taxon>Ascomycota</taxon>
        <taxon>Pezizomycotina</taxon>
        <taxon>Eurotiomycetes</taxon>
        <taxon>Eurotiomycetidae</taxon>
        <taxon>Eurotiales</taxon>
        <taxon>Aspergillaceae</taxon>
        <taxon>Penicillium</taxon>
    </lineage>
</organism>
<protein>
    <submittedName>
        <fullName evidence="1">Uncharacterized protein</fullName>
    </submittedName>
</protein>
<name>A0A9W9TT49_PENCI</name>
<accession>A0A9W9TT49</accession>
<dbReference type="Gene3D" id="1.20.120.160">
    <property type="entry name" value="HPT domain"/>
    <property type="match status" value="1"/>
</dbReference>
<dbReference type="EMBL" id="JAPQKT010000002">
    <property type="protein sequence ID" value="KAJ5240445.1"/>
    <property type="molecule type" value="Genomic_DNA"/>
</dbReference>
<dbReference type="GO" id="GO:0000160">
    <property type="term" value="P:phosphorelay signal transduction system"/>
    <property type="evidence" value="ECO:0007669"/>
    <property type="project" value="InterPro"/>
</dbReference>
<dbReference type="RefSeq" id="XP_056503450.1">
    <property type="nucleotide sequence ID" value="XM_056640956.1"/>
</dbReference>
<dbReference type="Proteomes" id="UP001147733">
    <property type="component" value="Unassembled WGS sequence"/>
</dbReference>
<dbReference type="OrthoDB" id="1673781at2759"/>
<reference evidence="1" key="2">
    <citation type="journal article" date="2023" name="IMA Fungus">
        <title>Comparative genomic study of the Penicillium genus elucidates a diverse pangenome and 15 lateral gene transfer events.</title>
        <authorList>
            <person name="Petersen C."/>
            <person name="Sorensen T."/>
            <person name="Nielsen M.R."/>
            <person name="Sondergaard T.E."/>
            <person name="Sorensen J.L."/>
            <person name="Fitzpatrick D.A."/>
            <person name="Frisvad J.C."/>
            <person name="Nielsen K.L."/>
        </authorList>
    </citation>
    <scope>NUCLEOTIDE SEQUENCE</scope>
    <source>
        <strain evidence="1">IBT 23319</strain>
    </source>
</reference>
<sequence>MDNNELYIKLKEVLDMTVFSQLLEMDEEEDRKSSSMALYGFIEGSQEKVDYMKIALSKRDFVSLISKNESLQQCAEPLGFRKFHESCANIERVGAMMSIHGEVAEVSDVFHLTLIKEEIQNLNDSLLSARTAINSFYKYTG</sequence>
<dbReference type="SUPFAM" id="SSF47226">
    <property type="entry name" value="Histidine-containing phosphotransfer domain, HPT domain"/>
    <property type="match status" value="1"/>
</dbReference>
<comment type="caution">
    <text evidence="1">The sequence shown here is derived from an EMBL/GenBank/DDBJ whole genome shotgun (WGS) entry which is preliminary data.</text>
</comment>
<keyword evidence="2" id="KW-1185">Reference proteome</keyword>